<accession>A0A0V1BUU8</accession>
<keyword evidence="2" id="KW-1185">Reference proteome</keyword>
<evidence type="ECO:0000313" key="1">
    <source>
        <dbReference type="EMBL" id="KRY40949.1"/>
    </source>
</evidence>
<evidence type="ECO:0000313" key="2">
    <source>
        <dbReference type="Proteomes" id="UP000054776"/>
    </source>
</evidence>
<dbReference type="AlphaFoldDB" id="A0A0V1BUU8"/>
<comment type="caution">
    <text evidence="1">The sequence shown here is derived from an EMBL/GenBank/DDBJ whole genome shotgun (WGS) entry which is preliminary data.</text>
</comment>
<protein>
    <submittedName>
        <fullName evidence="1">Uncharacterized protein</fullName>
    </submittedName>
</protein>
<dbReference type="EMBL" id="JYDH01000010">
    <property type="protein sequence ID" value="KRY40949.1"/>
    <property type="molecule type" value="Genomic_DNA"/>
</dbReference>
<dbReference type="Proteomes" id="UP000054776">
    <property type="component" value="Unassembled WGS sequence"/>
</dbReference>
<reference evidence="1 2" key="1">
    <citation type="submission" date="2015-01" db="EMBL/GenBank/DDBJ databases">
        <title>Evolution of Trichinella species and genotypes.</title>
        <authorList>
            <person name="Korhonen P.K."/>
            <person name="Edoardo P."/>
            <person name="Giuseppe L.R."/>
            <person name="Gasser R.B."/>
        </authorList>
    </citation>
    <scope>NUCLEOTIDE SEQUENCE [LARGE SCALE GENOMIC DNA]</scope>
    <source>
        <strain evidence="1">ISS3</strain>
    </source>
</reference>
<dbReference type="InParanoid" id="A0A0V1BUU8"/>
<proteinExistence type="predicted"/>
<name>A0A0V1BUU8_TRISP</name>
<organism evidence="1 2">
    <name type="scientific">Trichinella spiralis</name>
    <name type="common">Trichina worm</name>
    <dbReference type="NCBI Taxonomy" id="6334"/>
    <lineage>
        <taxon>Eukaryota</taxon>
        <taxon>Metazoa</taxon>
        <taxon>Ecdysozoa</taxon>
        <taxon>Nematoda</taxon>
        <taxon>Enoplea</taxon>
        <taxon>Dorylaimia</taxon>
        <taxon>Trichinellida</taxon>
        <taxon>Trichinellidae</taxon>
        <taxon>Trichinella</taxon>
    </lineage>
</organism>
<sequence length="148" mass="16593">MTVVRLLAVSEQMLMLVLGIHSGGSVTVLNFTVNLSHNHRQLMGVELSLKEIMIDDEPYVINALCVSHICEKAPANPSLEEYEHLKGLRLKSICRSGDCDVALNKTIRVDELKPTAMKTKFRWVICGKNSFQNQAHILQCQVNEDCKS</sequence>
<gene>
    <name evidence="1" type="ORF">T01_8666</name>
</gene>